<evidence type="ECO:0000313" key="2">
    <source>
        <dbReference type="RefSeq" id="XP_029116514.1"/>
    </source>
</evidence>
<dbReference type="RefSeq" id="XP_073099746.1">
    <property type="nucleotide sequence ID" value="XM_073243645.1"/>
</dbReference>
<accession>A0A8N4EST3</accession>
<proteinExistence type="predicted"/>
<dbReference type="GeneID" id="114912731"/>
<sequence length="94" mass="10525">MQETALYSLIVLSADDASKNSLQASGVVECSSKYVGDLLFQPKRCIVSKSAFELLKLVHEALKYQRGCRHRLLVAVKFNASIFVINSINYKVMQ</sequence>
<dbReference type="RefSeq" id="XP_029116514.1">
    <property type="nucleotide sequence ID" value="XM_029260681.1"/>
</dbReference>
<gene>
    <name evidence="2" type="primary">LOC114912731</name>
</gene>
<evidence type="ECO:0000313" key="1">
    <source>
        <dbReference type="Proteomes" id="UP000504607"/>
    </source>
</evidence>
<name>A0A8N4EST3_ELAGV</name>
<organism evidence="1 2">
    <name type="scientific">Elaeis guineensis var. tenera</name>
    <name type="common">Oil palm</name>
    <dbReference type="NCBI Taxonomy" id="51953"/>
    <lineage>
        <taxon>Eukaryota</taxon>
        <taxon>Viridiplantae</taxon>
        <taxon>Streptophyta</taxon>
        <taxon>Embryophyta</taxon>
        <taxon>Tracheophyta</taxon>
        <taxon>Spermatophyta</taxon>
        <taxon>Magnoliopsida</taxon>
        <taxon>Liliopsida</taxon>
        <taxon>Arecaceae</taxon>
        <taxon>Arecoideae</taxon>
        <taxon>Cocoseae</taxon>
        <taxon>Elaeidinae</taxon>
        <taxon>Elaeis</taxon>
    </lineage>
</organism>
<keyword evidence="1" id="KW-1185">Reference proteome</keyword>
<reference evidence="2" key="1">
    <citation type="submission" date="2025-08" db="UniProtKB">
        <authorList>
            <consortium name="RefSeq"/>
        </authorList>
    </citation>
    <scope>IDENTIFICATION</scope>
</reference>
<dbReference type="Proteomes" id="UP000504607">
    <property type="component" value="Unplaced"/>
</dbReference>
<dbReference type="AlphaFoldDB" id="A0A8N4EST3"/>
<protein>
    <submittedName>
        <fullName evidence="2">Uncharacterized protein LOC114912731 isoform X2</fullName>
    </submittedName>
</protein>